<dbReference type="eggNOG" id="COG1028">
    <property type="taxonomic scope" value="Bacteria"/>
</dbReference>
<sequence length="260" mass="27408">MMGELAEKVIFLTGGAQGIGRACAIAYARAGGSVVIADINLDLAKATLERDLQGNGLAIQCDVASSESVRAAIEQTLAHYGKIDAIHNNAAISRPSAPLHETSEEQWDALMATNLKSVYYTTFYGIDALKASRGCILNTASMVGVLGQERHAAYVATKGAMIALTKAMALDYASYGIRVNAICPAAVWTPLLHEWVQDQPDPAAARQFLDGIHVLGYCPDGDVVADAAVFLLSERARFITGVALPVSGGAELGYRRIAAG</sequence>
<dbReference type="PROSITE" id="PS00061">
    <property type="entry name" value="ADH_SHORT"/>
    <property type="match status" value="1"/>
</dbReference>
<dbReference type="AlphaFoldDB" id="A7NL33"/>
<dbReference type="CDD" id="cd05233">
    <property type="entry name" value="SDR_c"/>
    <property type="match status" value="1"/>
</dbReference>
<dbReference type="KEGG" id="rca:Rcas_2118"/>
<accession>A7NL33</accession>
<gene>
    <name evidence="3" type="ordered locus">Rcas_2118</name>
</gene>
<evidence type="ECO:0000256" key="2">
    <source>
        <dbReference type="ARBA" id="ARBA00023002"/>
    </source>
</evidence>
<keyword evidence="4" id="KW-1185">Reference proteome</keyword>
<reference evidence="3 4" key="1">
    <citation type="submission" date="2007-08" db="EMBL/GenBank/DDBJ databases">
        <title>Complete sequence of Roseiflexus castenholzii DSM 13941.</title>
        <authorList>
            <consortium name="US DOE Joint Genome Institute"/>
            <person name="Copeland A."/>
            <person name="Lucas S."/>
            <person name="Lapidus A."/>
            <person name="Barry K."/>
            <person name="Glavina del Rio T."/>
            <person name="Dalin E."/>
            <person name="Tice H."/>
            <person name="Pitluck S."/>
            <person name="Thompson L.S."/>
            <person name="Brettin T."/>
            <person name="Bruce D."/>
            <person name="Detter J.C."/>
            <person name="Han C."/>
            <person name="Tapia R."/>
            <person name="Schmutz J."/>
            <person name="Larimer F."/>
            <person name="Land M."/>
            <person name="Hauser L."/>
            <person name="Kyrpides N."/>
            <person name="Mikhailova N."/>
            <person name="Bryant D.A."/>
            <person name="Hanada S."/>
            <person name="Tsukatani Y."/>
            <person name="Richardson P."/>
        </authorList>
    </citation>
    <scope>NUCLEOTIDE SEQUENCE [LARGE SCALE GENOMIC DNA]</scope>
    <source>
        <strain evidence="4">DSM 13941 / HLO8</strain>
    </source>
</reference>
<dbReference type="Gene3D" id="3.40.50.720">
    <property type="entry name" value="NAD(P)-binding Rossmann-like Domain"/>
    <property type="match status" value="1"/>
</dbReference>
<keyword evidence="2" id="KW-0560">Oxidoreductase</keyword>
<comment type="similarity">
    <text evidence="1">Belongs to the short-chain dehydrogenases/reductases (SDR) family.</text>
</comment>
<dbReference type="EMBL" id="CP000804">
    <property type="protein sequence ID" value="ABU58203.1"/>
    <property type="molecule type" value="Genomic_DNA"/>
</dbReference>
<evidence type="ECO:0000313" key="4">
    <source>
        <dbReference type="Proteomes" id="UP000000263"/>
    </source>
</evidence>
<dbReference type="PRINTS" id="PR00081">
    <property type="entry name" value="GDHRDH"/>
</dbReference>
<dbReference type="STRING" id="383372.Rcas_2118"/>
<dbReference type="PANTHER" id="PTHR24321:SF8">
    <property type="entry name" value="ESTRADIOL 17-BETA-DEHYDROGENASE 8-RELATED"/>
    <property type="match status" value="1"/>
</dbReference>
<dbReference type="Proteomes" id="UP000000263">
    <property type="component" value="Chromosome"/>
</dbReference>
<evidence type="ECO:0000256" key="1">
    <source>
        <dbReference type="ARBA" id="ARBA00006484"/>
    </source>
</evidence>
<dbReference type="SUPFAM" id="SSF51735">
    <property type="entry name" value="NAD(P)-binding Rossmann-fold domains"/>
    <property type="match status" value="1"/>
</dbReference>
<dbReference type="RefSeq" id="WP_012120627.1">
    <property type="nucleotide sequence ID" value="NC_009767.1"/>
</dbReference>
<dbReference type="FunFam" id="3.40.50.720:FF:000084">
    <property type="entry name" value="Short-chain dehydrogenase reductase"/>
    <property type="match status" value="1"/>
</dbReference>
<dbReference type="PANTHER" id="PTHR24321">
    <property type="entry name" value="DEHYDROGENASES, SHORT CHAIN"/>
    <property type="match status" value="1"/>
</dbReference>
<dbReference type="InterPro" id="IPR002347">
    <property type="entry name" value="SDR_fam"/>
</dbReference>
<dbReference type="HOGENOM" id="CLU_010194_1_0_0"/>
<dbReference type="Pfam" id="PF13561">
    <property type="entry name" value="adh_short_C2"/>
    <property type="match status" value="1"/>
</dbReference>
<dbReference type="InterPro" id="IPR036291">
    <property type="entry name" value="NAD(P)-bd_dom_sf"/>
</dbReference>
<proteinExistence type="inferred from homology"/>
<name>A7NL33_ROSCS</name>
<dbReference type="GO" id="GO:0016491">
    <property type="term" value="F:oxidoreductase activity"/>
    <property type="evidence" value="ECO:0007669"/>
    <property type="project" value="UniProtKB-KW"/>
</dbReference>
<evidence type="ECO:0000313" key="3">
    <source>
        <dbReference type="EMBL" id="ABU58203.1"/>
    </source>
</evidence>
<protein>
    <submittedName>
        <fullName evidence="3">Short-chain dehydrogenase/reductase SDR</fullName>
    </submittedName>
</protein>
<dbReference type="InterPro" id="IPR020904">
    <property type="entry name" value="Sc_DH/Rdtase_CS"/>
</dbReference>
<organism evidence="3 4">
    <name type="scientific">Roseiflexus castenholzii (strain DSM 13941 / HLO8)</name>
    <dbReference type="NCBI Taxonomy" id="383372"/>
    <lineage>
        <taxon>Bacteria</taxon>
        <taxon>Bacillati</taxon>
        <taxon>Chloroflexota</taxon>
        <taxon>Chloroflexia</taxon>
        <taxon>Chloroflexales</taxon>
        <taxon>Roseiflexineae</taxon>
        <taxon>Roseiflexaceae</taxon>
        <taxon>Roseiflexus</taxon>
    </lineage>
</organism>
<dbReference type="PRINTS" id="PR00080">
    <property type="entry name" value="SDRFAMILY"/>
</dbReference>